<sequence>MAISNFAEELLARIGPGGVRVGADVDPRHRHDWTVEMPPDGAPLAVVYPRNAEEVSAVLRLCQAHRRPVVVQGGLTGLAGGATPVDGCVVLSMERMRAIEEVDTDAGTMTVQAGVTLQTVQEAADAAGLLFPLDLGARGSCLIGGNLSTNAGGNRVLRYGMMRDLVLGLEVVLADGTVVTSLNKMLKNNAGYDLKHLFIGTEGTLGVVTRAVLRLHPKPRSVCTALCAVADYDAVLRLLRLARERLGGTLSAFEVMWPEVYRRAEAALGRPAPLPHGHGAYVLVEAMGSDQAPDQERFEAILQRSFEDGIVADAVLAQSGEQTAAFWTIRDTCGEFGRIIAPAVGFDVSIPVGRIGEFVTLCQDRLAARWPDAESVYFGHVADGNIHIGVKVAEDPLPVHAIDVVVYEAVQEFHGSVSAEHGIGVLKKEFLPYSVSPEAIALMRTVKAALDPNGILNPGKVVDPVTA</sequence>
<comment type="cofactor">
    <cofactor evidence="1">
        <name>FAD</name>
        <dbReference type="ChEBI" id="CHEBI:57692"/>
    </cofactor>
</comment>
<keyword evidence="4" id="KW-0274">FAD</keyword>
<dbReference type="Gene3D" id="1.10.45.10">
    <property type="entry name" value="Vanillyl-alcohol Oxidase, Chain A, domain 4"/>
    <property type="match status" value="1"/>
</dbReference>
<evidence type="ECO:0000256" key="5">
    <source>
        <dbReference type="ARBA" id="ARBA00023002"/>
    </source>
</evidence>
<name>A0ABS4STK1_9PROT</name>
<dbReference type="InterPro" id="IPR006094">
    <property type="entry name" value="Oxid_FAD_bind_N"/>
</dbReference>
<dbReference type="Proteomes" id="UP000781958">
    <property type="component" value="Unassembled WGS sequence"/>
</dbReference>
<dbReference type="Gene3D" id="3.30.70.2740">
    <property type="match status" value="1"/>
</dbReference>
<evidence type="ECO:0000256" key="2">
    <source>
        <dbReference type="ARBA" id="ARBA00008000"/>
    </source>
</evidence>
<organism evidence="7 8">
    <name type="scientific">Azospirillum rugosum</name>
    <dbReference type="NCBI Taxonomy" id="416170"/>
    <lineage>
        <taxon>Bacteria</taxon>
        <taxon>Pseudomonadati</taxon>
        <taxon>Pseudomonadota</taxon>
        <taxon>Alphaproteobacteria</taxon>
        <taxon>Rhodospirillales</taxon>
        <taxon>Azospirillaceae</taxon>
        <taxon>Azospirillum</taxon>
    </lineage>
</organism>
<comment type="similarity">
    <text evidence="2">Belongs to the FAD-binding oxidoreductase/transferase type 4 family.</text>
</comment>
<dbReference type="InterPro" id="IPR004113">
    <property type="entry name" value="FAD-bd_oxidored_4_C"/>
</dbReference>
<reference evidence="7 8" key="1">
    <citation type="submission" date="2021-03" db="EMBL/GenBank/DDBJ databases">
        <title>Genomic Encyclopedia of Type Strains, Phase III (KMG-III): the genomes of soil and plant-associated and newly described type strains.</title>
        <authorList>
            <person name="Whitman W."/>
        </authorList>
    </citation>
    <scope>NUCLEOTIDE SEQUENCE [LARGE SCALE GENOMIC DNA]</scope>
    <source>
        <strain evidence="7 8">IMMIB AFH-6</strain>
    </source>
</reference>
<gene>
    <name evidence="7" type="ORF">J2851_005580</name>
</gene>
<dbReference type="Gene3D" id="3.30.465.10">
    <property type="match status" value="1"/>
</dbReference>
<dbReference type="InterPro" id="IPR016164">
    <property type="entry name" value="FAD-linked_Oxase-like_C"/>
</dbReference>
<dbReference type="InterPro" id="IPR016166">
    <property type="entry name" value="FAD-bd_PCMH"/>
</dbReference>
<keyword evidence="5" id="KW-0560">Oxidoreductase</keyword>
<dbReference type="PANTHER" id="PTHR43716:SF1">
    <property type="entry name" value="D-2-HYDROXYGLUTARATE DEHYDROGENASE, MITOCHONDRIAL"/>
    <property type="match status" value="1"/>
</dbReference>
<dbReference type="RefSeq" id="WP_209770397.1">
    <property type="nucleotide sequence ID" value="NZ_JAGINP010000024.1"/>
</dbReference>
<evidence type="ECO:0000256" key="1">
    <source>
        <dbReference type="ARBA" id="ARBA00001974"/>
    </source>
</evidence>
<proteinExistence type="inferred from homology"/>
<dbReference type="PROSITE" id="PS51387">
    <property type="entry name" value="FAD_PCMH"/>
    <property type="match status" value="1"/>
</dbReference>
<evidence type="ECO:0000313" key="8">
    <source>
        <dbReference type="Proteomes" id="UP000781958"/>
    </source>
</evidence>
<dbReference type="InterPro" id="IPR016169">
    <property type="entry name" value="FAD-bd_PCMH_sub2"/>
</dbReference>
<feature type="domain" description="FAD-binding PCMH-type" evidence="6">
    <location>
        <begin position="39"/>
        <end position="218"/>
    </location>
</feature>
<dbReference type="Pfam" id="PF02913">
    <property type="entry name" value="FAD-oxidase_C"/>
    <property type="match status" value="1"/>
</dbReference>
<keyword evidence="8" id="KW-1185">Reference proteome</keyword>
<evidence type="ECO:0000256" key="4">
    <source>
        <dbReference type="ARBA" id="ARBA00022827"/>
    </source>
</evidence>
<protein>
    <submittedName>
        <fullName evidence="7">FAD/FMN-containing dehydrogenase</fullName>
    </submittedName>
</protein>
<dbReference type="EMBL" id="JAGINP010000024">
    <property type="protein sequence ID" value="MBP2295767.1"/>
    <property type="molecule type" value="Genomic_DNA"/>
</dbReference>
<comment type="caution">
    <text evidence="7">The sequence shown here is derived from an EMBL/GenBank/DDBJ whole genome shotgun (WGS) entry which is preliminary data.</text>
</comment>
<evidence type="ECO:0000313" key="7">
    <source>
        <dbReference type="EMBL" id="MBP2295767.1"/>
    </source>
</evidence>
<keyword evidence="3" id="KW-0285">Flavoprotein</keyword>
<dbReference type="Gene3D" id="3.30.43.10">
    <property type="entry name" value="Uridine Diphospho-n-acetylenolpyruvylglucosamine Reductase, domain 2"/>
    <property type="match status" value="1"/>
</dbReference>
<dbReference type="SUPFAM" id="SSF55103">
    <property type="entry name" value="FAD-linked oxidases, C-terminal domain"/>
    <property type="match status" value="1"/>
</dbReference>
<dbReference type="InterPro" id="IPR051264">
    <property type="entry name" value="FAD-oxidored/transferase_4"/>
</dbReference>
<evidence type="ECO:0000259" key="6">
    <source>
        <dbReference type="PROSITE" id="PS51387"/>
    </source>
</evidence>
<dbReference type="InterPro" id="IPR016171">
    <property type="entry name" value="Vanillyl_alc_oxidase_C-sub2"/>
</dbReference>
<evidence type="ECO:0000256" key="3">
    <source>
        <dbReference type="ARBA" id="ARBA00022630"/>
    </source>
</evidence>
<accession>A0ABS4STK1</accession>
<dbReference type="PANTHER" id="PTHR43716">
    <property type="entry name" value="D-2-HYDROXYGLUTARATE DEHYDROGENASE, MITOCHONDRIAL"/>
    <property type="match status" value="1"/>
</dbReference>
<dbReference type="Pfam" id="PF01565">
    <property type="entry name" value="FAD_binding_4"/>
    <property type="match status" value="1"/>
</dbReference>
<dbReference type="Gene3D" id="3.30.70.2190">
    <property type="match status" value="1"/>
</dbReference>
<dbReference type="InterPro" id="IPR036318">
    <property type="entry name" value="FAD-bd_PCMH-like_sf"/>
</dbReference>
<dbReference type="SUPFAM" id="SSF56176">
    <property type="entry name" value="FAD-binding/transporter-associated domain-like"/>
    <property type="match status" value="1"/>
</dbReference>
<dbReference type="InterPro" id="IPR016167">
    <property type="entry name" value="FAD-bd_PCMH_sub1"/>
</dbReference>